<organism evidence="2 3">
    <name type="scientific">Sinosporangium siamense</name>
    <dbReference type="NCBI Taxonomy" id="1367973"/>
    <lineage>
        <taxon>Bacteria</taxon>
        <taxon>Bacillati</taxon>
        <taxon>Actinomycetota</taxon>
        <taxon>Actinomycetes</taxon>
        <taxon>Streptosporangiales</taxon>
        <taxon>Streptosporangiaceae</taxon>
        <taxon>Sinosporangium</taxon>
    </lineage>
</organism>
<dbReference type="AlphaFoldDB" id="A0A919RJP5"/>
<dbReference type="Proteomes" id="UP000606172">
    <property type="component" value="Unassembled WGS sequence"/>
</dbReference>
<keyword evidence="1" id="KW-0862">Zinc</keyword>
<dbReference type="EMBL" id="BOOW01000032">
    <property type="protein sequence ID" value="GII95038.1"/>
    <property type="molecule type" value="Genomic_DNA"/>
</dbReference>
<evidence type="ECO:0000313" key="2">
    <source>
        <dbReference type="EMBL" id="GII95038.1"/>
    </source>
</evidence>
<sequence>MVMMQDKVLMAVHAHPGPESTNTGGILARYAAQGVRTVLVTSTNGEFGNAQDGSRPGEPGHDPAAVARTRAAELRAAAGHLGIGHLEPLGYHDSGMADWDLEPQPNWFAQVSLDIVAARIADLIDRHRPQVVVTYALDAPYRHPDQVHTARAAHRAVEVSGVPVRLYTVAMGTGYWRGLRDAVMAAGLPEPFPDPEGDSALAGVEQRVTTSIDVSAVLERKKAAVLAHTSQVGGTWIEKLYENDVPLALGREDYIKVPRPGGPHGLENDFFAGL</sequence>
<evidence type="ECO:0000313" key="3">
    <source>
        <dbReference type="Proteomes" id="UP000606172"/>
    </source>
</evidence>
<reference evidence="2" key="1">
    <citation type="submission" date="2021-01" db="EMBL/GenBank/DDBJ databases">
        <title>Whole genome shotgun sequence of Sinosporangium siamense NBRC 109515.</title>
        <authorList>
            <person name="Komaki H."/>
            <person name="Tamura T."/>
        </authorList>
    </citation>
    <scope>NUCLEOTIDE SEQUENCE</scope>
    <source>
        <strain evidence="2">NBRC 109515</strain>
    </source>
</reference>
<dbReference type="PANTHER" id="PTHR12993:SF11">
    <property type="entry name" value="N-ACETYLGLUCOSAMINYL-PHOSPHATIDYLINOSITOL DE-N-ACETYLASE"/>
    <property type="match status" value="1"/>
</dbReference>
<dbReference type="InterPro" id="IPR003737">
    <property type="entry name" value="GlcNAc_PI_deacetylase-related"/>
</dbReference>
<comment type="caution">
    <text evidence="2">The sequence shown here is derived from an EMBL/GenBank/DDBJ whole genome shotgun (WGS) entry which is preliminary data.</text>
</comment>
<dbReference type="GO" id="GO:0016811">
    <property type="term" value="F:hydrolase activity, acting on carbon-nitrogen (but not peptide) bonds, in linear amides"/>
    <property type="evidence" value="ECO:0007669"/>
    <property type="project" value="TreeGrafter"/>
</dbReference>
<proteinExistence type="predicted"/>
<dbReference type="SUPFAM" id="SSF102588">
    <property type="entry name" value="LmbE-like"/>
    <property type="match status" value="1"/>
</dbReference>
<dbReference type="GO" id="GO:0016137">
    <property type="term" value="P:glycoside metabolic process"/>
    <property type="evidence" value="ECO:0007669"/>
    <property type="project" value="UniProtKB-ARBA"/>
</dbReference>
<dbReference type="InterPro" id="IPR024078">
    <property type="entry name" value="LmbE-like_dom_sf"/>
</dbReference>
<gene>
    <name evidence="2" type="ORF">Ssi02_52690</name>
</gene>
<protein>
    <submittedName>
        <fullName evidence="2">GlcNAc-PI de-N-acetylase</fullName>
    </submittedName>
</protein>
<keyword evidence="3" id="KW-1185">Reference proteome</keyword>
<dbReference type="PANTHER" id="PTHR12993">
    <property type="entry name" value="N-ACETYLGLUCOSAMINYL-PHOSPHATIDYLINOSITOL DE-N-ACETYLASE-RELATED"/>
    <property type="match status" value="1"/>
</dbReference>
<dbReference type="Gene3D" id="3.40.50.10320">
    <property type="entry name" value="LmbE-like"/>
    <property type="match status" value="1"/>
</dbReference>
<name>A0A919RJP5_9ACTN</name>
<evidence type="ECO:0000256" key="1">
    <source>
        <dbReference type="ARBA" id="ARBA00022833"/>
    </source>
</evidence>
<dbReference type="Pfam" id="PF02585">
    <property type="entry name" value="PIG-L"/>
    <property type="match status" value="1"/>
</dbReference>
<accession>A0A919RJP5</accession>